<evidence type="ECO:0000256" key="6">
    <source>
        <dbReference type="ARBA" id="ARBA00022723"/>
    </source>
</evidence>
<dbReference type="InterPro" id="IPR038120">
    <property type="entry name" value="Rpb1_funnel_sf"/>
</dbReference>
<dbReference type="SUPFAM" id="SSF64484">
    <property type="entry name" value="beta and beta-prime subunits of DNA dependent RNA-polymerase"/>
    <property type="match status" value="1"/>
</dbReference>
<evidence type="ECO:0000256" key="4">
    <source>
        <dbReference type="ARBA" id="ARBA00022679"/>
    </source>
</evidence>
<comment type="caution">
    <text evidence="14">The sequence shown here is derived from an EMBL/GenBank/DDBJ whole genome shotgun (WGS) entry which is preliminary data.</text>
</comment>
<reference evidence="14" key="1">
    <citation type="submission" date="2023-10" db="EMBL/GenBank/DDBJ databases">
        <authorList>
            <person name="Chen Y."/>
            <person name="Shah S."/>
            <person name="Dougan E. K."/>
            <person name="Thang M."/>
            <person name="Chan C."/>
        </authorList>
    </citation>
    <scope>NUCLEOTIDE SEQUENCE [LARGE SCALE GENOMIC DNA]</scope>
</reference>
<dbReference type="Gene3D" id="6.20.50.80">
    <property type="match status" value="1"/>
</dbReference>
<dbReference type="Gene3D" id="6.10.250.2940">
    <property type="match status" value="1"/>
</dbReference>
<feature type="region of interest" description="Disordered" evidence="12">
    <location>
        <begin position="947"/>
        <end position="966"/>
    </location>
</feature>
<comment type="similarity">
    <text evidence="2 11">Belongs to the RNA polymerase beta' chain family.</text>
</comment>
<dbReference type="Proteomes" id="UP001189429">
    <property type="component" value="Unassembled WGS sequence"/>
</dbReference>
<dbReference type="Pfam" id="PF04998">
    <property type="entry name" value="RNA_pol_Rpb1_5"/>
    <property type="match status" value="1"/>
</dbReference>
<evidence type="ECO:0000256" key="1">
    <source>
        <dbReference type="ARBA" id="ARBA00004123"/>
    </source>
</evidence>
<dbReference type="Pfam" id="PF04983">
    <property type="entry name" value="RNA_pol_Rpb1_3"/>
    <property type="match status" value="1"/>
</dbReference>
<dbReference type="InterPro" id="IPR007080">
    <property type="entry name" value="RNA_pol_Rpb1_1"/>
</dbReference>
<protein>
    <recommendedName>
        <fullName evidence="11">DNA-directed RNA polymerase subunit</fullName>
        <ecNumber evidence="11">2.7.7.6</ecNumber>
    </recommendedName>
</protein>
<evidence type="ECO:0000256" key="10">
    <source>
        <dbReference type="ARBA" id="ARBA00023242"/>
    </source>
</evidence>
<comment type="function">
    <text evidence="11">DNA-dependent RNA polymerase catalyzes the transcription of DNA into RNA using the four ribonucleoside triphosphates as substrates.</text>
</comment>
<dbReference type="Gene3D" id="1.10.132.30">
    <property type="match status" value="1"/>
</dbReference>
<dbReference type="Gene3D" id="4.10.860.120">
    <property type="entry name" value="RNA polymerase II, clamp domain"/>
    <property type="match status" value="1"/>
</dbReference>
<dbReference type="CDD" id="cd02583">
    <property type="entry name" value="RNAP_III_RPC1_N"/>
    <property type="match status" value="1"/>
</dbReference>
<dbReference type="CDD" id="cd02736">
    <property type="entry name" value="RNAP_III_Rpc1_C"/>
    <property type="match status" value="1"/>
</dbReference>
<name>A0ABN9RP96_9DINO</name>
<evidence type="ECO:0000256" key="11">
    <source>
        <dbReference type="RuleBase" id="RU004279"/>
    </source>
</evidence>
<comment type="catalytic activity">
    <reaction evidence="11">
        <text>RNA(n) + a ribonucleoside 5'-triphosphate = RNA(n+1) + diphosphate</text>
        <dbReference type="Rhea" id="RHEA:21248"/>
        <dbReference type="Rhea" id="RHEA-COMP:14527"/>
        <dbReference type="Rhea" id="RHEA-COMP:17342"/>
        <dbReference type="ChEBI" id="CHEBI:33019"/>
        <dbReference type="ChEBI" id="CHEBI:61557"/>
        <dbReference type="ChEBI" id="CHEBI:140395"/>
        <dbReference type="EC" id="2.7.7.6"/>
    </reaction>
</comment>
<dbReference type="Gene3D" id="3.30.1490.180">
    <property type="entry name" value="RNA polymerase ii"/>
    <property type="match status" value="1"/>
</dbReference>
<keyword evidence="5 11" id="KW-0548">Nucleotidyltransferase</keyword>
<dbReference type="Gene3D" id="1.10.150.390">
    <property type="match status" value="1"/>
</dbReference>
<evidence type="ECO:0000313" key="14">
    <source>
        <dbReference type="EMBL" id="CAK0820611.1"/>
    </source>
</evidence>
<dbReference type="InterPro" id="IPR044893">
    <property type="entry name" value="RNA_pol_Rpb1_clamp_domain"/>
</dbReference>
<keyword evidence="15" id="KW-1185">Reference proteome</keyword>
<dbReference type="EC" id="2.7.7.6" evidence="11"/>
<accession>A0ABN9RP96</accession>
<dbReference type="InterPro" id="IPR007066">
    <property type="entry name" value="RNA_pol_Rpb1_3"/>
</dbReference>
<evidence type="ECO:0000256" key="3">
    <source>
        <dbReference type="ARBA" id="ARBA00022478"/>
    </source>
</evidence>
<dbReference type="Pfam" id="PF00623">
    <property type="entry name" value="RNA_pol_Rpb1_2"/>
    <property type="match status" value="1"/>
</dbReference>
<keyword evidence="4 11" id="KW-0808">Transferase</keyword>
<dbReference type="InterPro" id="IPR007081">
    <property type="entry name" value="RNA_pol_Rpb1_5"/>
</dbReference>
<evidence type="ECO:0000256" key="2">
    <source>
        <dbReference type="ARBA" id="ARBA00006460"/>
    </source>
</evidence>
<keyword evidence="10" id="KW-0539">Nucleus</keyword>
<feature type="domain" description="RNA polymerase N-terminal" evidence="13">
    <location>
        <begin position="253"/>
        <end position="558"/>
    </location>
</feature>
<evidence type="ECO:0000256" key="7">
    <source>
        <dbReference type="ARBA" id="ARBA00022833"/>
    </source>
</evidence>
<evidence type="ECO:0000256" key="8">
    <source>
        <dbReference type="ARBA" id="ARBA00022842"/>
    </source>
</evidence>
<dbReference type="NCBIfam" id="NF006336">
    <property type="entry name" value="PRK08566.1"/>
    <property type="match status" value="1"/>
</dbReference>
<comment type="subcellular location">
    <subcellularLocation>
        <location evidence="1">Nucleus</location>
    </subcellularLocation>
</comment>
<dbReference type="InterPro" id="IPR042102">
    <property type="entry name" value="RNA_pol_Rpb1_3_sf"/>
</dbReference>
<keyword evidence="9 11" id="KW-0804">Transcription</keyword>
<dbReference type="InterPro" id="IPR000722">
    <property type="entry name" value="RNA_pol_asu"/>
</dbReference>
<organism evidence="14 15">
    <name type="scientific">Prorocentrum cordatum</name>
    <dbReference type="NCBI Taxonomy" id="2364126"/>
    <lineage>
        <taxon>Eukaryota</taxon>
        <taxon>Sar</taxon>
        <taxon>Alveolata</taxon>
        <taxon>Dinophyceae</taxon>
        <taxon>Prorocentrales</taxon>
        <taxon>Prorocentraceae</taxon>
        <taxon>Prorocentrum</taxon>
    </lineage>
</organism>
<dbReference type="SMART" id="SM00663">
    <property type="entry name" value="RPOLA_N"/>
    <property type="match status" value="1"/>
</dbReference>
<gene>
    <name evidence="14" type="ORF">PCOR1329_LOCUS22227</name>
</gene>
<dbReference type="Gene3D" id="2.40.40.20">
    <property type="match status" value="1"/>
</dbReference>
<feature type="compositionally biased region" description="Low complexity" evidence="12">
    <location>
        <begin position="1455"/>
        <end position="1470"/>
    </location>
</feature>
<evidence type="ECO:0000259" key="13">
    <source>
        <dbReference type="SMART" id="SM00663"/>
    </source>
</evidence>
<keyword evidence="7" id="KW-0862">Zinc</keyword>
<dbReference type="InterPro" id="IPR007083">
    <property type="entry name" value="RNA_pol_Rpb1_4"/>
</dbReference>
<dbReference type="InterPro" id="IPR006592">
    <property type="entry name" value="RNA_pol_N"/>
</dbReference>
<dbReference type="EMBL" id="CAUYUJ010007401">
    <property type="protein sequence ID" value="CAK0820611.1"/>
    <property type="molecule type" value="Genomic_DNA"/>
</dbReference>
<dbReference type="Pfam" id="PF04997">
    <property type="entry name" value="RNA_pol_Rpb1_1"/>
    <property type="match status" value="1"/>
</dbReference>
<dbReference type="PANTHER" id="PTHR48446">
    <property type="entry name" value="DNA-DIRECTED RNA POLYMERASE SUBUNIT BETA' N-TERMINAL SECTION"/>
    <property type="match status" value="1"/>
</dbReference>
<feature type="region of interest" description="Disordered" evidence="12">
    <location>
        <begin position="1445"/>
        <end position="1470"/>
    </location>
</feature>
<keyword evidence="3 11" id="KW-0240">DNA-directed RNA polymerase</keyword>
<evidence type="ECO:0000313" key="15">
    <source>
        <dbReference type="Proteomes" id="UP001189429"/>
    </source>
</evidence>
<proteinExistence type="inferred from homology"/>
<dbReference type="InterPro" id="IPR035698">
    <property type="entry name" value="RNAP_III_Rpc1_C"/>
</dbReference>
<dbReference type="PANTHER" id="PTHR48446:SF1">
    <property type="entry name" value="DNA-DIRECTED RNA POLYMERASE SUBUNIT BETA' N-TERMINAL SECTION"/>
    <property type="match status" value="1"/>
</dbReference>
<keyword evidence="8" id="KW-0460">Magnesium</keyword>
<dbReference type="Pfam" id="PF05000">
    <property type="entry name" value="RNA_pol_Rpb1_4"/>
    <property type="match status" value="1"/>
</dbReference>
<keyword evidence="6" id="KW-0479">Metal-binding</keyword>
<evidence type="ECO:0000256" key="9">
    <source>
        <dbReference type="ARBA" id="ARBA00023163"/>
    </source>
</evidence>
<sequence length="1506" mass="165618">MADDDKPKIIVKETVQERFNNYQVDAVHFTALDSDEIARYARAEVLNTQLYDGSGKPHALGPLDQRMGSSSKNGYCATCGLDREQCVGHFGHVRLALPVYHVGFVRQVLNILRSLCKSCGRILLAENDQAGFLVKLRRMDEGDMQRPKLHRLISETCKKVHKCPHCEAYNADVRKPNSGAPLMFKHALGPSRTTPEEVSREFMDSFGDAAESNKDMKGHLAKAAEDITPLTAHHLLRKMSTRERELLGIVQPERLVLTALPVPPVCIRPSVAMGDKGFREDDLTAAVKDIVEANSNLQEKLDRGGQLSQVAEAWQWLQEKVATYINSETSGLKLPKASHPIRSICSRLKGKEGRFRGYLNGKRVDFSGRTVISPDPNVSVEEVVVPEWVAKRMTFPEKVCAANIERLREAIRHGPEEHPGASFVRFEDGRGKFLGALRKNFRRQLADRLQYGATVDRHMRNGDIVLFNRQPSLHRLSIMAHRAKVMPGRTLRFNECVCAPYNADFDGDEMNLHLPQTEEARAEAIHLMGVRDGLVTPKSGEVVICATQDFLTGAFLLTQKNVFLSRDKFCQLACVLTDGTEPVELPPPAILKPCELWTGKQLFNVMLRPNRQSGVIANVEVEESNYSKQGGSFCVNDGYVVIRNSELISGNCGGKTLKGSKQGLYFRLIRDNGAASAIACMNRLAKLASKFLMNRGFTIGIDDVNAEYTGGTVKKFVSNVPDEKRRIIKDKYRVVSGLIEKFKHGTLELKPGCNADQTLEAMVNGELGQIRNFVGDMCREQLHFMNKPRVMAQCGSKGSNINLCQMMACVGQQNVGGKRIQDGFVLRTLPHFKKGSKEPEARGFVENSFYSGLRPPEFFFHAMGGREGLVDTSVKTASTGYLQRCLIKALEDLSLKYDMTVRTSGGQVVQFAFGDDGLNPAKMEGSSRPLNFSNIIKHVMAVLRPARAATAPSGPKRRRCGGAPSEESWPLLPEELLSLAGPCAERFCAEVKAAHSSISDLSHMAESLAEFIREDLAGGVAKRRVDLGLEPGDTPASAAAAKKAATAAEALALADTGCCPTRAQLDIFVDRCTSKYIQAMLMPGEAVGVVAAQSIGEPATQMTLKTFHFAGVASMNVTLGVPRIKEILNATKKVSTPIITCVLQDEYREESARIVKGRIEKIPLKDICKYFKEVYDPGAGCYIAVKIDTDIIRKLQLELNPEKIRKALLDKKNLKGIKLEAEDIEVFGEHSDKLRVRPRLKDDEKRKNLYFFSLQALKAALPDAVVGGVRSTRRAVINKDDSRKDKGVRYNILVEGEGLQRVMNTPGVVPSQTTSNHVMEVERVLGIEAARYTIIKEIDYTMREHGISVDARHIQMLGDCMTYRGAVFGINFYGISKMCSSVLTRASFERTTDTIFDAAIHQQVDPVKAVSECVILGSTVNLGTGMFKLLYDFGGKLTPLEAGAPGSRSLKRSLPPGSSGPAGSAVPAPQAAAQVAAPHPLLKRWRATGAACAAGAAKQKRVTFDC</sequence>
<dbReference type="Gene3D" id="1.10.274.100">
    <property type="entry name" value="RNA polymerase Rpb1, domain 3"/>
    <property type="match status" value="1"/>
</dbReference>
<dbReference type="InterPro" id="IPR035697">
    <property type="entry name" value="RNAP_III_RPC1_N"/>
</dbReference>
<evidence type="ECO:0000256" key="12">
    <source>
        <dbReference type="SAM" id="MobiDB-lite"/>
    </source>
</evidence>
<evidence type="ECO:0000256" key="5">
    <source>
        <dbReference type="ARBA" id="ARBA00022695"/>
    </source>
</evidence>
<dbReference type="InterPro" id="IPR015700">
    <property type="entry name" value="RPC1"/>
</dbReference>